<dbReference type="PaxDb" id="67767-A0A0J7NDE5"/>
<accession>A0A0J7NDE5</accession>
<comment type="caution">
    <text evidence="2">The sequence shown here is derived from an EMBL/GenBank/DDBJ whole genome shotgun (WGS) entry which is preliminary data.</text>
</comment>
<feature type="domain" description="DUF4806" evidence="1">
    <location>
        <begin position="87"/>
        <end position="161"/>
    </location>
</feature>
<dbReference type="EMBL" id="LBMM01006504">
    <property type="protein sequence ID" value="KMQ90555.1"/>
    <property type="molecule type" value="Genomic_DNA"/>
</dbReference>
<gene>
    <name evidence="2" type="ORF">RF55_9669</name>
</gene>
<dbReference type="OrthoDB" id="7554310at2759"/>
<evidence type="ECO:0000313" key="3">
    <source>
        <dbReference type="Proteomes" id="UP000036403"/>
    </source>
</evidence>
<dbReference type="AlphaFoldDB" id="A0A0J7NDE5"/>
<proteinExistence type="predicted"/>
<dbReference type="Pfam" id="PF16064">
    <property type="entry name" value="DUF4806"/>
    <property type="match status" value="1"/>
</dbReference>
<reference evidence="2 3" key="1">
    <citation type="submission" date="2015-04" db="EMBL/GenBank/DDBJ databases">
        <title>Lasius niger genome sequencing.</title>
        <authorList>
            <person name="Konorov E.A."/>
            <person name="Nikitin M.A."/>
            <person name="Kirill M.V."/>
            <person name="Chang P."/>
        </authorList>
    </citation>
    <scope>NUCLEOTIDE SEQUENCE [LARGE SCALE GENOMIC DNA]</scope>
    <source>
        <tissue evidence="2">Whole</tissue>
    </source>
</reference>
<organism evidence="2 3">
    <name type="scientific">Lasius niger</name>
    <name type="common">Black garden ant</name>
    <dbReference type="NCBI Taxonomy" id="67767"/>
    <lineage>
        <taxon>Eukaryota</taxon>
        <taxon>Metazoa</taxon>
        <taxon>Ecdysozoa</taxon>
        <taxon>Arthropoda</taxon>
        <taxon>Hexapoda</taxon>
        <taxon>Insecta</taxon>
        <taxon>Pterygota</taxon>
        <taxon>Neoptera</taxon>
        <taxon>Endopterygota</taxon>
        <taxon>Hymenoptera</taxon>
        <taxon>Apocrita</taxon>
        <taxon>Aculeata</taxon>
        <taxon>Formicoidea</taxon>
        <taxon>Formicidae</taxon>
        <taxon>Formicinae</taxon>
        <taxon>Lasius</taxon>
        <taxon>Lasius</taxon>
    </lineage>
</organism>
<protein>
    <recommendedName>
        <fullName evidence="1">DUF4806 domain-containing protein</fullName>
    </recommendedName>
</protein>
<evidence type="ECO:0000259" key="1">
    <source>
        <dbReference type="Pfam" id="PF16064"/>
    </source>
</evidence>
<dbReference type="Proteomes" id="UP000036403">
    <property type="component" value="Unassembled WGS sequence"/>
</dbReference>
<name>A0A0J7NDE5_LASNI</name>
<evidence type="ECO:0000313" key="2">
    <source>
        <dbReference type="EMBL" id="KMQ90555.1"/>
    </source>
</evidence>
<dbReference type="InterPro" id="IPR032071">
    <property type="entry name" value="DUF4806"/>
</dbReference>
<keyword evidence="3" id="KW-1185">Reference proteome</keyword>
<sequence length="209" mass="23548">MSKENITTSDAEFIEKSPSVSNVLHSQSDSNLSQILSEIRDFPKKTYIQTQEISSKLDIVIMNLSRLNRFLLPNEKRIVRPTDLPSLPITTDEELNKFETFLSENDNITGTICYMSQIIGSKDNIKEATYKVLKKLISNTLASEFNLKGGGNPSKKCFEKLTLYEVVEGAILSKKPQAELIEIAAATSSWLKQAPWRRQDDGTMGKRTK</sequence>